<proteinExistence type="predicted"/>
<dbReference type="AlphaFoldDB" id="A0A4Z2H6E1"/>
<name>A0A4Z2H6E1_9TELE</name>
<evidence type="ECO:0000313" key="1">
    <source>
        <dbReference type="EMBL" id="TNN61306.1"/>
    </source>
</evidence>
<protein>
    <submittedName>
        <fullName evidence="1">Uncharacterized protein</fullName>
    </submittedName>
</protein>
<accession>A0A4Z2H6E1</accession>
<sequence length="74" mass="8066">MFLDRNLFTIQSSSHFTFPVNSAVTETSFHPPQTQGTLPDAAGAEPHPVWHKGMIDALLSDLVLPPNSTTLTSF</sequence>
<keyword evidence="2" id="KW-1185">Reference proteome</keyword>
<comment type="caution">
    <text evidence="1">The sequence shown here is derived from an EMBL/GenBank/DDBJ whole genome shotgun (WGS) entry which is preliminary data.</text>
</comment>
<evidence type="ECO:0000313" key="2">
    <source>
        <dbReference type="Proteomes" id="UP000314294"/>
    </source>
</evidence>
<dbReference type="Proteomes" id="UP000314294">
    <property type="component" value="Unassembled WGS sequence"/>
</dbReference>
<dbReference type="EMBL" id="SRLO01000318">
    <property type="protein sequence ID" value="TNN61306.1"/>
    <property type="molecule type" value="Genomic_DNA"/>
</dbReference>
<gene>
    <name evidence="1" type="ORF">EYF80_028509</name>
</gene>
<reference evidence="1 2" key="1">
    <citation type="submission" date="2019-03" db="EMBL/GenBank/DDBJ databases">
        <title>First draft genome of Liparis tanakae, snailfish: a comprehensive survey of snailfish specific genes.</title>
        <authorList>
            <person name="Kim W."/>
            <person name="Song I."/>
            <person name="Jeong J.-H."/>
            <person name="Kim D."/>
            <person name="Kim S."/>
            <person name="Ryu S."/>
            <person name="Song J.Y."/>
            <person name="Lee S.K."/>
        </authorList>
    </citation>
    <scope>NUCLEOTIDE SEQUENCE [LARGE SCALE GENOMIC DNA]</scope>
    <source>
        <tissue evidence="1">Muscle</tissue>
    </source>
</reference>
<organism evidence="1 2">
    <name type="scientific">Liparis tanakae</name>
    <name type="common">Tanaka's snailfish</name>
    <dbReference type="NCBI Taxonomy" id="230148"/>
    <lineage>
        <taxon>Eukaryota</taxon>
        <taxon>Metazoa</taxon>
        <taxon>Chordata</taxon>
        <taxon>Craniata</taxon>
        <taxon>Vertebrata</taxon>
        <taxon>Euteleostomi</taxon>
        <taxon>Actinopterygii</taxon>
        <taxon>Neopterygii</taxon>
        <taxon>Teleostei</taxon>
        <taxon>Neoteleostei</taxon>
        <taxon>Acanthomorphata</taxon>
        <taxon>Eupercaria</taxon>
        <taxon>Perciformes</taxon>
        <taxon>Cottioidei</taxon>
        <taxon>Cottales</taxon>
        <taxon>Liparidae</taxon>
        <taxon>Liparis</taxon>
    </lineage>
</organism>